<reference evidence="8 9" key="1">
    <citation type="submission" date="2017-11" db="EMBL/GenBank/DDBJ databases">
        <title>Reclassification of Bisgaard taxon 7 as Conservatibacter flavescens gen. nov., sp. nov.</title>
        <authorList>
            <person name="Christensen H."/>
        </authorList>
    </citation>
    <scope>NUCLEOTIDE SEQUENCE [LARGE SCALE GENOMIC DNA]</scope>
    <source>
        <strain evidence="8 9">7_4</strain>
    </source>
</reference>
<keyword evidence="2" id="KW-1003">Cell membrane</keyword>
<feature type="transmembrane region" description="Helical" evidence="6">
    <location>
        <begin position="27"/>
        <end position="50"/>
    </location>
</feature>
<protein>
    <recommendedName>
        <fullName evidence="7">Phage shock protein PspC N-terminal domain-containing protein</fullName>
    </recommendedName>
</protein>
<keyword evidence="5 6" id="KW-0472">Membrane</keyword>
<keyword evidence="9" id="KW-1185">Reference proteome</keyword>
<dbReference type="InterPro" id="IPR052027">
    <property type="entry name" value="PspC"/>
</dbReference>
<dbReference type="GO" id="GO:0005886">
    <property type="term" value="C:plasma membrane"/>
    <property type="evidence" value="ECO:0007669"/>
    <property type="project" value="UniProtKB-SubCell"/>
</dbReference>
<gene>
    <name evidence="8" type="ORF">CVP05_11070</name>
</gene>
<dbReference type="PANTHER" id="PTHR33885">
    <property type="entry name" value="PHAGE SHOCK PROTEIN C"/>
    <property type="match status" value="1"/>
</dbReference>
<dbReference type="InterPro" id="IPR007168">
    <property type="entry name" value="Phageshock_PspC_N"/>
</dbReference>
<comment type="subcellular location">
    <subcellularLocation>
        <location evidence="1">Cell membrane</location>
        <topology evidence="1">Single-pass membrane protein</topology>
    </subcellularLocation>
</comment>
<dbReference type="EMBL" id="PHHA01000028">
    <property type="protein sequence ID" value="PJG84554.1"/>
    <property type="molecule type" value="Genomic_DNA"/>
</dbReference>
<keyword evidence="3 6" id="KW-0812">Transmembrane</keyword>
<evidence type="ECO:0000256" key="4">
    <source>
        <dbReference type="ARBA" id="ARBA00022989"/>
    </source>
</evidence>
<organism evidence="8 9">
    <name type="scientific">Conservatibacter flavescens</name>
    <dbReference type="NCBI Taxonomy" id="28161"/>
    <lineage>
        <taxon>Bacteria</taxon>
        <taxon>Pseudomonadati</taxon>
        <taxon>Pseudomonadota</taxon>
        <taxon>Gammaproteobacteria</taxon>
        <taxon>Pasteurellales</taxon>
        <taxon>Pasteurellaceae</taxon>
        <taxon>Conservatibacter</taxon>
    </lineage>
</organism>
<dbReference type="Proteomes" id="UP000229329">
    <property type="component" value="Unassembled WGS sequence"/>
</dbReference>
<comment type="caution">
    <text evidence="8">The sequence shown here is derived from an EMBL/GenBank/DDBJ whole genome shotgun (WGS) entry which is preliminary data.</text>
</comment>
<dbReference type="Pfam" id="PF04024">
    <property type="entry name" value="PspC"/>
    <property type="match status" value="1"/>
</dbReference>
<evidence type="ECO:0000313" key="8">
    <source>
        <dbReference type="EMBL" id="PJG84554.1"/>
    </source>
</evidence>
<evidence type="ECO:0000256" key="2">
    <source>
        <dbReference type="ARBA" id="ARBA00022475"/>
    </source>
</evidence>
<sequence length="94" mass="10744">MIYRYPKEGQVSGVCLGLARYFGFDAWVIRLTVIILFFFGGYFFMPLLYIAGALLMEKAPDNYYISPPSALYNGNGTQTKWTSPRTDNNQIKQL</sequence>
<evidence type="ECO:0000313" key="9">
    <source>
        <dbReference type="Proteomes" id="UP000229329"/>
    </source>
</evidence>
<evidence type="ECO:0000256" key="6">
    <source>
        <dbReference type="SAM" id="Phobius"/>
    </source>
</evidence>
<evidence type="ECO:0000256" key="5">
    <source>
        <dbReference type="ARBA" id="ARBA00023136"/>
    </source>
</evidence>
<dbReference type="PANTHER" id="PTHR33885:SF3">
    <property type="entry name" value="PHAGE SHOCK PROTEIN C"/>
    <property type="match status" value="1"/>
</dbReference>
<proteinExistence type="predicted"/>
<name>A0A2M8S0B4_9PAST</name>
<evidence type="ECO:0000259" key="7">
    <source>
        <dbReference type="Pfam" id="PF04024"/>
    </source>
</evidence>
<evidence type="ECO:0000256" key="3">
    <source>
        <dbReference type="ARBA" id="ARBA00022692"/>
    </source>
</evidence>
<feature type="domain" description="Phage shock protein PspC N-terminal" evidence="7">
    <location>
        <begin position="2"/>
        <end position="58"/>
    </location>
</feature>
<dbReference type="RefSeq" id="WP_100289632.1">
    <property type="nucleotide sequence ID" value="NZ_PHHA01000028.1"/>
</dbReference>
<accession>A0A2M8S0B4</accession>
<keyword evidence="4 6" id="KW-1133">Transmembrane helix</keyword>
<dbReference type="OrthoDB" id="7359894at2"/>
<dbReference type="AlphaFoldDB" id="A0A2M8S0B4"/>
<evidence type="ECO:0000256" key="1">
    <source>
        <dbReference type="ARBA" id="ARBA00004162"/>
    </source>
</evidence>